<reference evidence="1 2" key="1">
    <citation type="submission" date="2019-08" db="EMBL/GenBank/DDBJ databases">
        <title>Draft genome sequences of two oriental melons (Cucumis melo L. var makuwa).</title>
        <authorList>
            <person name="Kwon S.-Y."/>
        </authorList>
    </citation>
    <scope>NUCLEOTIDE SEQUENCE [LARGE SCALE GENOMIC DNA]</scope>
    <source>
        <strain evidence="2">cv. Chang Bougi</strain>
        <tissue evidence="1">Leaf</tissue>
    </source>
</reference>
<evidence type="ECO:0000313" key="1">
    <source>
        <dbReference type="EMBL" id="TYK25829.1"/>
    </source>
</evidence>
<organism evidence="1 2">
    <name type="scientific">Cucumis melo var. makuwa</name>
    <name type="common">Oriental melon</name>
    <dbReference type="NCBI Taxonomy" id="1194695"/>
    <lineage>
        <taxon>Eukaryota</taxon>
        <taxon>Viridiplantae</taxon>
        <taxon>Streptophyta</taxon>
        <taxon>Embryophyta</taxon>
        <taxon>Tracheophyta</taxon>
        <taxon>Spermatophyta</taxon>
        <taxon>Magnoliopsida</taxon>
        <taxon>eudicotyledons</taxon>
        <taxon>Gunneridae</taxon>
        <taxon>Pentapetalae</taxon>
        <taxon>rosids</taxon>
        <taxon>fabids</taxon>
        <taxon>Cucurbitales</taxon>
        <taxon>Cucurbitaceae</taxon>
        <taxon>Benincaseae</taxon>
        <taxon>Cucumis</taxon>
    </lineage>
</organism>
<evidence type="ECO:0000313" key="2">
    <source>
        <dbReference type="Proteomes" id="UP000321947"/>
    </source>
</evidence>
<accession>A0A5D3DR62</accession>
<name>A0A5D3DR62_CUCMM</name>
<comment type="caution">
    <text evidence="1">The sequence shown here is derived from an EMBL/GenBank/DDBJ whole genome shotgun (WGS) entry which is preliminary data.</text>
</comment>
<proteinExistence type="predicted"/>
<dbReference type="Proteomes" id="UP000321947">
    <property type="component" value="Unassembled WGS sequence"/>
</dbReference>
<dbReference type="EMBL" id="SSTD01003661">
    <property type="protein sequence ID" value="TYK25829.1"/>
    <property type="molecule type" value="Genomic_DNA"/>
</dbReference>
<gene>
    <name evidence="1" type="ORF">E5676_scaffold436G00360</name>
</gene>
<protein>
    <submittedName>
        <fullName evidence="1">Uncharacterized protein</fullName>
    </submittedName>
</protein>
<sequence length="58" mass="6783">MEERLEGTEKEVLGLKEVMLELKKAVDQMANDMRKVFIGGEMSQYFRWVSDETQGKNE</sequence>
<dbReference type="AlphaFoldDB" id="A0A5D3DR62"/>